<feature type="region of interest" description="Disordered" evidence="1">
    <location>
        <begin position="1000"/>
        <end position="1047"/>
    </location>
</feature>
<evidence type="ECO:0000256" key="1">
    <source>
        <dbReference type="SAM" id="MobiDB-lite"/>
    </source>
</evidence>
<gene>
    <name evidence="2" type="ORF">D9611_003330</name>
</gene>
<feature type="compositionally biased region" description="Basic and acidic residues" evidence="1">
    <location>
        <begin position="215"/>
        <end position="313"/>
    </location>
</feature>
<name>A0A8H5C8I6_9AGAR</name>
<feature type="compositionally biased region" description="Polar residues" evidence="1">
    <location>
        <begin position="504"/>
        <end position="516"/>
    </location>
</feature>
<feature type="compositionally biased region" description="Basic and acidic residues" evidence="1">
    <location>
        <begin position="319"/>
        <end position="379"/>
    </location>
</feature>
<keyword evidence="3" id="KW-1185">Reference proteome</keyword>
<feature type="compositionally biased region" description="Polar residues" evidence="1">
    <location>
        <begin position="197"/>
        <end position="214"/>
    </location>
</feature>
<feature type="compositionally biased region" description="Polar residues" evidence="1">
    <location>
        <begin position="526"/>
        <end position="540"/>
    </location>
</feature>
<feature type="compositionally biased region" description="Basic and acidic residues" evidence="1">
    <location>
        <begin position="438"/>
        <end position="448"/>
    </location>
</feature>
<feature type="compositionally biased region" description="Basic and acidic residues" evidence="1">
    <location>
        <begin position="141"/>
        <end position="182"/>
    </location>
</feature>
<protein>
    <submittedName>
        <fullName evidence="2">Uncharacterized protein</fullName>
    </submittedName>
</protein>
<feature type="compositionally biased region" description="Basic and acidic residues" evidence="1">
    <location>
        <begin position="667"/>
        <end position="677"/>
    </location>
</feature>
<dbReference type="EMBL" id="JAACJK010000057">
    <property type="protein sequence ID" value="KAF5337172.1"/>
    <property type="molecule type" value="Genomic_DNA"/>
</dbReference>
<feature type="compositionally biased region" description="Low complexity" evidence="1">
    <location>
        <begin position="572"/>
        <end position="583"/>
    </location>
</feature>
<feature type="compositionally biased region" description="Polar residues" evidence="1">
    <location>
        <begin position="699"/>
        <end position="709"/>
    </location>
</feature>
<dbReference type="Proteomes" id="UP000541558">
    <property type="component" value="Unassembled WGS sequence"/>
</dbReference>
<feature type="region of interest" description="Disordered" evidence="1">
    <location>
        <begin position="465"/>
        <end position="597"/>
    </location>
</feature>
<feature type="compositionally biased region" description="Basic and acidic residues" evidence="1">
    <location>
        <begin position="412"/>
        <end position="429"/>
    </location>
</feature>
<sequence>MASAADAVGREDYMSETAALSAALESTSLSDAGQPPQNDTEKAPAATNATRPLRIYTRAQLLHLHRSPLVQPPPDMPELKSWFGTENEQNLAKKDVDQSTPGGSRDRRFRRDFEDGETPSRPSFRSTLTQPSQMGNFKHQSLRDRDKDRDKDGDKDRERDIRDREGQERLRHLSDKYDRDRLNLSTTNARTKDREGGSSSTRANSQGQPASTTSRRGEARETSKRKVTEPADDWRRGDSSRNTREDRGDATTRRDRDRSRPRDSSRPRPEASSRRERGAEREDARERSTRDRGDDDDETRHWRDDGKRDERVAARKARERGGDHWEPSSDRRWAATDEKDGRYKRTNGRERRNGGQDEGRDRDDRKERDREREKEKEPAWMETYVPNEPLPGILGGVASSGELDGIQAWKKGLKDKEKDEKDSARKEQGEVTALSAGKADKPVPEEKSSAGMDEIQLFRLLMQKEQGKREPDPIAFSSSETTSGQVSIVPVNDPKRIDGAPSTFVHSNEPKSTNALDTPIMVGQGAPSSRPSVPSETTAILNPLPSEKALSEPHFNPPSGPRLLSLGRGNKPQAQLPTTTLSPQTPPVDTTRSAAGFSPFEDAFNQSRILLERGGHIAPPPDGLQRLQPDRSPHHPHQVYAPGPLDNTQIDPNGNGYSVPKGSRFAKFFDGKTREPVPPKAQTPTGFTSPSPNPAQRYDQGSYTGPSNNADDHRAMDDIIAMLANSQAHRSGQNVNTTGLPPVQHNTNTSFNGHGVHPLLHQQHHPNANRSESLYDSRLDDRSFVPDGMVPGLRTAPPTRARDNYTDSMDDPLIHLQRLAQQQQLQHRADPNFGAPVNSMFNQQQTRGVGLPQHQQQSYRGGPSPNPLQQLGMPPARGIPPGLANLGSRPPHEASQFLGLPGGPTGLSLAALSNGGQMHPQQQQFNGFNNNSNIGNLPYGGHQQQFRGPGPAMNLQNTGAHIPLGNVSQNNMDPRLAAQFGVGAGIPVGGRGLGGNILPPHQRPGPQMQGPHMGMRGQQQQLPPHMMPHMHHSSQSPQGPTNGPAQDLMALLMGGTLRE</sequence>
<reference evidence="2 3" key="1">
    <citation type="journal article" date="2020" name="ISME J.">
        <title>Uncovering the hidden diversity of litter-decomposition mechanisms in mushroom-forming fungi.</title>
        <authorList>
            <person name="Floudas D."/>
            <person name="Bentzer J."/>
            <person name="Ahren D."/>
            <person name="Johansson T."/>
            <person name="Persson P."/>
            <person name="Tunlid A."/>
        </authorList>
    </citation>
    <scope>NUCLEOTIDE SEQUENCE [LARGE SCALE GENOMIC DNA]</scope>
    <source>
        <strain evidence="2 3">CBS 175.51</strain>
    </source>
</reference>
<organism evidence="2 3">
    <name type="scientific">Ephemerocybe angulata</name>
    <dbReference type="NCBI Taxonomy" id="980116"/>
    <lineage>
        <taxon>Eukaryota</taxon>
        <taxon>Fungi</taxon>
        <taxon>Dikarya</taxon>
        <taxon>Basidiomycota</taxon>
        <taxon>Agaricomycotina</taxon>
        <taxon>Agaricomycetes</taxon>
        <taxon>Agaricomycetidae</taxon>
        <taxon>Agaricales</taxon>
        <taxon>Agaricineae</taxon>
        <taxon>Psathyrellaceae</taxon>
        <taxon>Ephemerocybe</taxon>
    </lineage>
</organism>
<accession>A0A8H5C8I6</accession>
<feature type="compositionally biased region" description="Low complexity" evidence="1">
    <location>
        <begin position="19"/>
        <end position="30"/>
    </location>
</feature>
<dbReference type="OrthoDB" id="2504266at2759"/>
<comment type="caution">
    <text evidence="2">The sequence shown here is derived from an EMBL/GenBank/DDBJ whole genome shotgun (WGS) entry which is preliminary data.</text>
</comment>
<feature type="compositionally biased region" description="Low complexity" evidence="1">
    <location>
        <begin position="921"/>
        <end position="936"/>
    </location>
</feature>
<feature type="region of interest" description="Disordered" evidence="1">
    <location>
        <begin position="845"/>
        <end position="956"/>
    </location>
</feature>
<feature type="region of interest" description="Disordered" evidence="1">
    <location>
        <begin position="613"/>
        <end position="712"/>
    </location>
</feature>
<feature type="compositionally biased region" description="Polar residues" evidence="1">
    <location>
        <begin position="476"/>
        <end position="486"/>
    </location>
</feature>
<dbReference type="AlphaFoldDB" id="A0A8H5C8I6"/>
<feature type="region of interest" description="Disordered" evidence="1">
    <location>
        <begin position="66"/>
        <end position="452"/>
    </location>
</feature>
<feature type="compositionally biased region" description="Polar residues" evidence="1">
    <location>
        <begin position="646"/>
        <end position="656"/>
    </location>
</feature>
<feature type="region of interest" description="Disordered" evidence="1">
    <location>
        <begin position="781"/>
        <end position="807"/>
    </location>
</feature>
<evidence type="ECO:0000313" key="2">
    <source>
        <dbReference type="EMBL" id="KAF5337172.1"/>
    </source>
</evidence>
<evidence type="ECO:0000313" key="3">
    <source>
        <dbReference type="Proteomes" id="UP000541558"/>
    </source>
</evidence>
<feature type="compositionally biased region" description="Polar residues" evidence="1">
    <location>
        <begin position="120"/>
        <end position="139"/>
    </location>
</feature>
<feature type="region of interest" description="Disordered" evidence="1">
    <location>
        <begin position="19"/>
        <end position="51"/>
    </location>
</feature>
<feature type="compositionally biased region" description="Basic and acidic residues" evidence="1">
    <location>
        <begin position="104"/>
        <end position="113"/>
    </location>
</feature>
<feature type="compositionally biased region" description="Polar residues" evidence="1">
    <location>
        <begin position="845"/>
        <end position="859"/>
    </location>
</feature>
<proteinExistence type="predicted"/>